<dbReference type="Pfam" id="PF01597">
    <property type="entry name" value="GCV_H"/>
    <property type="match status" value="1"/>
</dbReference>
<reference evidence="7 8" key="1">
    <citation type="submission" date="2015-01" db="EMBL/GenBank/DDBJ databases">
        <title>The Genome Sequence of Exophiala xenobiotica CBS118157.</title>
        <authorList>
            <consortium name="The Broad Institute Genomics Platform"/>
            <person name="Cuomo C."/>
            <person name="de Hoog S."/>
            <person name="Gorbushina A."/>
            <person name="Stielow B."/>
            <person name="Teixiera M."/>
            <person name="Abouelleil A."/>
            <person name="Chapman S.B."/>
            <person name="Priest M."/>
            <person name="Young S.K."/>
            <person name="Wortman J."/>
            <person name="Nusbaum C."/>
            <person name="Birren B."/>
        </authorList>
    </citation>
    <scope>NUCLEOTIDE SEQUENCE [LARGE SCALE GENOMIC DNA]</scope>
    <source>
        <strain evidence="7 8">CBS 118157</strain>
    </source>
</reference>
<keyword evidence="5" id="KW-0496">Mitochondrion</keyword>
<dbReference type="HOGENOM" id="CLU_097408_1_2_1"/>
<dbReference type="PROSITE" id="PS00189">
    <property type="entry name" value="LIPOYL"/>
    <property type="match status" value="1"/>
</dbReference>
<dbReference type="InterPro" id="IPR000089">
    <property type="entry name" value="Biotin_lipoyl"/>
</dbReference>
<name>A0A0D2C4H3_9EURO</name>
<evidence type="ECO:0000256" key="5">
    <source>
        <dbReference type="RuleBase" id="RU364055"/>
    </source>
</evidence>
<dbReference type="PANTHER" id="PTHR11715">
    <property type="entry name" value="GLYCINE CLEAVAGE SYSTEM H PROTEIN"/>
    <property type="match status" value="1"/>
</dbReference>
<dbReference type="GeneID" id="25321961"/>
<dbReference type="EMBL" id="KN847317">
    <property type="protein sequence ID" value="KIW59786.1"/>
    <property type="molecule type" value="Genomic_DNA"/>
</dbReference>
<dbReference type="PANTHER" id="PTHR11715:SF3">
    <property type="entry name" value="GLYCINE CLEAVAGE SYSTEM H PROTEIN-RELATED"/>
    <property type="match status" value="1"/>
</dbReference>
<feature type="modified residue" description="N6-lipoyllysine" evidence="4">
    <location>
        <position position="110"/>
    </location>
</feature>
<dbReference type="GO" id="GO:0005739">
    <property type="term" value="C:mitochondrion"/>
    <property type="evidence" value="ECO:0007669"/>
    <property type="project" value="UniProtKB-SubCell"/>
</dbReference>
<evidence type="ECO:0000313" key="7">
    <source>
        <dbReference type="EMBL" id="KIW59786.1"/>
    </source>
</evidence>
<protein>
    <recommendedName>
        <fullName evidence="5">Glycine cleavage system H protein</fullName>
    </recommendedName>
</protein>
<comment type="cofactor">
    <cofactor evidence="5">
        <name>(R)-lipoate</name>
        <dbReference type="ChEBI" id="CHEBI:83088"/>
    </cofactor>
    <text evidence="5">Binds 1 lipoyl cofactor covalently.</text>
</comment>
<evidence type="ECO:0000256" key="4">
    <source>
        <dbReference type="PIRSR" id="PIRSR617453-50"/>
    </source>
</evidence>
<dbReference type="HAMAP" id="MF_00272">
    <property type="entry name" value="GcvH"/>
    <property type="match status" value="1"/>
</dbReference>
<dbReference type="InterPro" id="IPR011053">
    <property type="entry name" value="Single_hybrid_motif"/>
</dbReference>
<dbReference type="GO" id="GO:0005960">
    <property type="term" value="C:glycine cleavage complex"/>
    <property type="evidence" value="ECO:0007669"/>
    <property type="project" value="UniProtKB-UniRule"/>
</dbReference>
<organism evidence="7 8">
    <name type="scientific">Exophiala xenobiotica</name>
    <dbReference type="NCBI Taxonomy" id="348802"/>
    <lineage>
        <taxon>Eukaryota</taxon>
        <taxon>Fungi</taxon>
        <taxon>Dikarya</taxon>
        <taxon>Ascomycota</taxon>
        <taxon>Pezizomycotina</taxon>
        <taxon>Eurotiomycetes</taxon>
        <taxon>Chaetothyriomycetidae</taxon>
        <taxon>Chaetothyriales</taxon>
        <taxon>Herpotrichiellaceae</taxon>
        <taxon>Exophiala</taxon>
    </lineage>
</organism>
<dbReference type="GO" id="GO:0019464">
    <property type="term" value="P:glycine decarboxylation via glycine cleavage system"/>
    <property type="evidence" value="ECO:0007669"/>
    <property type="project" value="UniProtKB-UniRule"/>
</dbReference>
<dbReference type="InterPro" id="IPR017453">
    <property type="entry name" value="GCV_H_sub"/>
</dbReference>
<keyword evidence="2 4" id="KW-0450">Lipoyl</keyword>
<keyword evidence="8" id="KW-1185">Reference proteome</keyword>
<dbReference type="NCBIfam" id="NF002270">
    <property type="entry name" value="PRK01202.1"/>
    <property type="match status" value="1"/>
</dbReference>
<dbReference type="Proteomes" id="UP000054342">
    <property type="component" value="Unassembled WGS sequence"/>
</dbReference>
<comment type="function">
    <text evidence="5">The H protein shuttles the methylamine group of glycine from the P protein to the T protein.</text>
</comment>
<evidence type="ECO:0000256" key="2">
    <source>
        <dbReference type="ARBA" id="ARBA00022823"/>
    </source>
</evidence>
<evidence type="ECO:0000259" key="6">
    <source>
        <dbReference type="PROSITE" id="PS50968"/>
    </source>
</evidence>
<evidence type="ECO:0000256" key="1">
    <source>
        <dbReference type="ARBA" id="ARBA00009249"/>
    </source>
</evidence>
<evidence type="ECO:0000313" key="8">
    <source>
        <dbReference type="Proteomes" id="UP000054342"/>
    </source>
</evidence>
<comment type="subunit">
    <text evidence="5">The glycine cleavage system is composed of four proteins: P, T, L and H.</text>
</comment>
<accession>A0A0D2C4H3</accession>
<proteinExistence type="inferred from homology"/>
<dbReference type="SUPFAM" id="SSF51230">
    <property type="entry name" value="Single hybrid motif"/>
    <property type="match status" value="1"/>
</dbReference>
<dbReference type="PROSITE" id="PS50968">
    <property type="entry name" value="BIOTINYL_LIPOYL"/>
    <property type="match status" value="1"/>
</dbReference>
<sequence>MSTSTMSRLVPTVSRLAATRVAVTRPSLAPRLCRWNSASKRTFSSRSPLYVKKYTEDHEWIELDAEGKIGTIGITEYASKALGDVVYVELPELGLDVTKGDTIGAVESVKSASDIMTPVSGTVKDHNKVLEEKPGTINKSPEGDGWLAKIEVSDASELDSLMSKEDYDAFEKE</sequence>
<dbReference type="AlphaFoldDB" id="A0A0D2C4H3"/>
<keyword evidence="3 5" id="KW-0809">Transit peptide</keyword>
<gene>
    <name evidence="7" type="ORF">PV05_00053</name>
</gene>
<dbReference type="InterPro" id="IPR003016">
    <property type="entry name" value="2-oxoA_DH_lipoyl-BS"/>
</dbReference>
<dbReference type="CDD" id="cd06848">
    <property type="entry name" value="GCS_H"/>
    <property type="match status" value="1"/>
</dbReference>
<dbReference type="NCBIfam" id="TIGR00527">
    <property type="entry name" value="gcvH"/>
    <property type="match status" value="1"/>
</dbReference>
<dbReference type="STRING" id="348802.A0A0D2C4H3"/>
<dbReference type="Gene3D" id="2.40.50.100">
    <property type="match status" value="1"/>
</dbReference>
<dbReference type="InterPro" id="IPR033753">
    <property type="entry name" value="GCV_H/Fam206"/>
</dbReference>
<dbReference type="OrthoDB" id="10264154at2759"/>
<dbReference type="GO" id="GO:0009249">
    <property type="term" value="P:protein lipoylation"/>
    <property type="evidence" value="ECO:0007669"/>
    <property type="project" value="TreeGrafter"/>
</dbReference>
<feature type="domain" description="Lipoyl-binding" evidence="6">
    <location>
        <begin position="69"/>
        <end position="151"/>
    </location>
</feature>
<evidence type="ECO:0000256" key="3">
    <source>
        <dbReference type="ARBA" id="ARBA00022946"/>
    </source>
</evidence>
<dbReference type="InterPro" id="IPR002930">
    <property type="entry name" value="GCV_H"/>
</dbReference>
<comment type="similarity">
    <text evidence="1 5">Belongs to the GcvH family.</text>
</comment>
<dbReference type="RefSeq" id="XP_013320370.1">
    <property type="nucleotide sequence ID" value="XM_013464916.1"/>
</dbReference>
<comment type="subcellular location">
    <subcellularLocation>
        <location evidence="5">Mitochondrion</location>
    </subcellularLocation>
</comment>